<sequence>MKILEKFTKYYSISMKQENNEQCCALYITSVWEKQNLVWNDYAQIDYVRAKNPRSIPLANIDIIATMEPINKCEVPEIPCPVLHPPASLAPKTRCTGWALLKKPPKNAEAILPPKTDNTNKSVK</sequence>
<keyword evidence="2" id="KW-1185">Reference proteome</keyword>
<gene>
    <name evidence="1" type="ORF">BpHYR1_052536</name>
</gene>
<comment type="caution">
    <text evidence="1">The sequence shown here is derived from an EMBL/GenBank/DDBJ whole genome shotgun (WGS) entry which is preliminary data.</text>
</comment>
<name>A0A3M7T3V0_BRAPC</name>
<evidence type="ECO:0000313" key="2">
    <source>
        <dbReference type="Proteomes" id="UP000276133"/>
    </source>
</evidence>
<dbReference type="AlphaFoldDB" id="A0A3M7T3V0"/>
<dbReference type="EMBL" id="REGN01000341">
    <property type="protein sequence ID" value="RNA42625.1"/>
    <property type="molecule type" value="Genomic_DNA"/>
</dbReference>
<reference evidence="1 2" key="1">
    <citation type="journal article" date="2018" name="Sci. Rep.">
        <title>Genomic signatures of local adaptation to the degree of environmental predictability in rotifers.</title>
        <authorList>
            <person name="Franch-Gras L."/>
            <person name="Hahn C."/>
            <person name="Garcia-Roger E.M."/>
            <person name="Carmona M.J."/>
            <person name="Serra M."/>
            <person name="Gomez A."/>
        </authorList>
    </citation>
    <scope>NUCLEOTIDE SEQUENCE [LARGE SCALE GENOMIC DNA]</scope>
    <source>
        <strain evidence="1">HYR1</strain>
    </source>
</reference>
<evidence type="ECO:0000313" key="1">
    <source>
        <dbReference type="EMBL" id="RNA42625.1"/>
    </source>
</evidence>
<organism evidence="1 2">
    <name type="scientific">Brachionus plicatilis</name>
    <name type="common">Marine rotifer</name>
    <name type="synonym">Brachionus muelleri</name>
    <dbReference type="NCBI Taxonomy" id="10195"/>
    <lineage>
        <taxon>Eukaryota</taxon>
        <taxon>Metazoa</taxon>
        <taxon>Spiralia</taxon>
        <taxon>Gnathifera</taxon>
        <taxon>Rotifera</taxon>
        <taxon>Eurotatoria</taxon>
        <taxon>Monogononta</taxon>
        <taxon>Pseudotrocha</taxon>
        <taxon>Ploima</taxon>
        <taxon>Brachionidae</taxon>
        <taxon>Brachionus</taxon>
    </lineage>
</organism>
<dbReference type="Proteomes" id="UP000276133">
    <property type="component" value="Unassembled WGS sequence"/>
</dbReference>
<accession>A0A3M7T3V0</accession>
<protein>
    <submittedName>
        <fullName evidence="1">Uncharacterized protein</fullName>
    </submittedName>
</protein>
<proteinExistence type="predicted"/>